<dbReference type="PANTHER" id="PTHR13857">
    <property type="entry name" value="MRNA EDITING ENZYME"/>
    <property type="match status" value="1"/>
</dbReference>
<dbReference type="Proteomes" id="UP000694845">
    <property type="component" value="Unplaced"/>
</dbReference>
<dbReference type="AlphaFoldDB" id="A0A8B8A486"/>
<dbReference type="InterPro" id="IPR050610">
    <property type="entry name" value="APOBEC_Cyt_Deaminase"/>
</dbReference>
<dbReference type="PROSITE" id="PS00903">
    <property type="entry name" value="CYT_DCMP_DEAMINASES_1"/>
    <property type="match status" value="1"/>
</dbReference>
<reference evidence="4" key="1">
    <citation type="submission" date="2025-08" db="UniProtKB">
        <authorList>
            <consortium name="RefSeq"/>
        </authorList>
    </citation>
    <scope>IDENTIFICATION</scope>
</reference>
<dbReference type="GO" id="GO:0004126">
    <property type="term" value="F:cytidine deaminase activity"/>
    <property type="evidence" value="ECO:0007669"/>
    <property type="project" value="TreeGrafter"/>
</dbReference>
<dbReference type="GO" id="GO:0005634">
    <property type="term" value="C:nucleus"/>
    <property type="evidence" value="ECO:0007669"/>
    <property type="project" value="TreeGrafter"/>
</dbReference>
<dbReference type="RefSeq" id="XP_022111730.1">
    <property type="nucleotide sequence ID" value="XM_022256038.1"/>
</dbReference>
<sequence>MSDNLTEAQQSTLIHESMKKMISFAKEDIESFIQTGPLGDERPRRAVLLFNDRVYCSTLDKHAEQIALDSIGEKIEGIKNILMFINYSPCHICSSRILDIVQNHPDIKIEIKFAKVFQIQEIENRQGLKELRKHGVTLKAIEGQDWKSIVGKFLEHYGRFYWKVLLKRILDKHWESGQEKVLQEILECHQGDYKTAKMMQTFIQHWECGFKNVFSTVFLDDMEDRWKAKLEQILKDNWSDKVTLLQKICKHHGKDKWESVLFLILKHEGNHDWRTALRKIVETQLNMKAPRLRYSQNFNPNTREMIEYVNYRQVQAWERLGGILSHHLQDSKIKTLTNILRTYGQYHLGILVLNMSEENRQGYVWLKLVLKAVGIRNAAQWSGRRIIADFHAAQELDQCYQ</sequence>
<dbReference type="SUPFAM" id="SSF53927">
    <property type="entry name" value="Cytidine deaminase-like"/>
    <property type="match status" value="1"/>
</dbReference>
<protein>
    <submittedName>
        <fullName evidence="4">Uncharacterized protein LOC110990973</fullName>
    </submittedName>
</protein>
<dbReference type="InterPro" id="IPR016192">
    <property type="entry name" value="APOBEC/CMP_deaminase_Zn-bd"/>
</dbReference>
<dbReference type="GO" id="GO:0016554">
    <property type="term" value="P:cytidine to uridine editing"/>
    <property type="evidence" value="ECO:0007669"/>
    <property type="project" value="TreeGrafter"/>
</dbReference>
<dbReference type="Gene3D" id="3.40.140.10">
    <property type="entry name" value="Cytidine Deaminase, domain 2"/>
    <property type="match status" value="1"/>
</dbReference>
<keyword evidence="1" id="KW-0479">Metal-binding</keyword>
<dbReference type="KEGG" id="aplc:110990973"/>
<dbReference type="OrthoDB" id="5956704at2759"/>
<dbReference type="GO" id="GO:0005737">
    <property type="term" value="C:cytoplasm"/>
    <property type="evidence" value="ECO:0007669"/>
    <property type="project" value="TreeGrafter"/>
</dbReference>
<keyword evidence="2" id="KW-0378">Hydrolase</keyword>
<dbReference type="InterPro" id="IPR016193">
    <property type="entry name" value="Cytidine_deaminase-like"/>
</dbReference>
<dbReference type="PANTHER" id="PTHR13857:SF42">
    <property type="entry name" value="SINGLE-STRANDED DNA CYTOSINE DEAMINASE-LIKE"/>
    <property type="match status" value="1"/>
</dbReference>
<name>A0A8B8A486_ACAPL</name>
<evidence type="ECO:0000256" key="2">
    <source>
        <dbReference type="ARBA" id="ARBA00022801"/>
    </source>
</evidence>
<dbReference type="GeneID" id="110990973"/>
<dbReference type="Pfam" id="PF18778">
    <property type="entry name" value="NAD1"/>
    <property type="match status" value="1"/>
</dbReference>
<accession>A0A8B8A486</accession>
<evidence type="ECO:0000313" key="3">
    <source>
        <dbReference type="Proteomes" id="UP000694845"/>
    </source>
</evidence>
<dbReference type="GO" id="GO:0008270">
    <property type="term" value="F:zinc ion binding"/>
    <property type="evidence" value="ECO:0007669"/>
    <property type="project" value="InterPro"/>
</dbReference>
<gene>
    <name evidence="4" type="primary">LOC110990973</name>
</gene>
<keyword evidence="3" id="KW-1185">Reference proteome</keyword>
<organism evidence="3 4">
    <name type="scientific">Acanthaster planci</name>
    <name type="common">Crown-of-thorns starfish</name>
    <dbReference type="NCBI Taxonomy" id="133434"/>
    <lineage>
        <taxon>Eukaryota</taxon>
        <taxon>Metazoa</taxon>
        <taxon>Echinodermata</taxon>
        <taxon>Eleutherozoa</taxon>
        <taxon>Asterozoa</taxon>
        <taxon>Asteroidea</taxon>
        <taxon>Valvatacea</taxon>
        <taxon>Valvatida</taxon>
        <taxon>Acanthasteridae</taxon>
        <taxon>Acanthaster</taxon>
    </lineage>
</organism>
<evidence type="ECO:0000256" key="1">
    <source>
        <dbReference type="ARBA" id="ARBA00022723"/>
    </source>
</evidence>
<proteinExistence type="predicted"/>
<dbReference type="GO" id="GO:0003723">
    <property type="term" value="F:RNA binding"/>
    <property type="evidence" value="ECO:0007669"/>
    <property type="project" value="TreeGrafter"/>
</dbReference>
<evidence type="ECO:0000313" key="4">
    <source>
        <dbReference type="RefSeq" id="XP_022111730.1"/>
    </source>
</evidence>